<feature type="transmembrane region" description="Helical" evidence="5">
    <location>
        <begin position="103"/>
        <end position="123"/>
    </location>
</feature>
<feature type="transmembrane region" description="Helical" evidence="5">
    <location>
        <begin position="41"/>
        <end position="58"/>
    </location>
</feature>
<evidence type="ECO:0000313" key="7">
    <source>
        <dbReference type="EMBL" id="PZR32247.1"/>
    </source>
</evidence>
<feature type="transmembrane region" description="Helical" evidence="5">
    <location>
        <begin position="129"/>
        <end position="148"/>
    </location>
</feature>
<dbReference type="Pfam" id="PF04932">
    <property type="entry name" value="Wzy_C"/>
    <property type="match status" value="1"/>
</dbReference>
<dbReference type="GO" id="GO:0016020">
    <property type="term" value="C:membrane"/>
    <property type="evidence" value="ECO:0007669"/>
    <property type="project" value="UniProtKB-SubCell"/>
</dbReference>
<dbReference type="RefSeq" id="WP_304280669.1">
    <property type="nucleotide sequence ID" value="NZ_QFQZ01000065.1"/>
</dbReference>
<comment type="caution">
    <text evidence="7">The sequence shown here is derived from an EMBL/GenBank/DDBJ whole genome shotgun (WGS) entry which is preliminary data.</text>
</comment>
<feature type="transmembrane region" description="Helical" evidence="5">
    <location>
        <begin position="239"/>
        <end position="263"/>
    </location>
</feature>
<feature type="transmembrane region" description="Helical" evidence="5">
    <location>
        <begin position="422"/>
        <end position="440"/>
    </location>
</feature>
<feature type="transmembrane region" description="Helical" evidence="5">
    <location>
        <begin position="208"/>
        <end position="227"/>
    </location>
</feature>
<evidence type="ECO:0000256" key="1">
    <source>
        <dbReference type="ARBA" id="ARBA00004141"/>
    </source>
</evidence>
<feature type="transmembrane region" description="Helical" evidence="5">
    <location>
        <begin position="275"/>
        <end position="302"/>
    </location>
</feature>
<dbReference type="Proteomes" id="UP000249393">
    <property type="component" value="Unassembled WGS sequence"/>
</dbReference>
<gene>
    <name evidence="7" type="ORF">DI526_17210</name>
</gene>
<keyword evidence="4 5" id="KW-0472">Membrane</keyword>
<accession>A0A2W5V0J8</accession>
<feature type="transmembrane region" description="Helical" evidence="5">
    <location>
        <begin position="361"/>
        <end position="386"/>
    </location>
</feature>
<dbReference type="InterPro" id="IPR051533">
    <property type="entry name" value="WaaL-like"/>
</dbReference>
<evidence type="ECO:0000256" key="4">
    <source>
        <dbReference type="ARBA" id="ARBA00023136"/>
    </source>
</evidence>
<reference evidence="7 8" key="1">
    <citation type="submission" date="2017-08" db="EMBL/GenBank/DDBJ databases">
        <title>Infants hospitalized years apart are colonized by the same room-sourced microbial strains.</title>
        <authorList>
            <person name="Brooks B."/>
            <person name="Olm M.R."/>
            <person name="Firek B.A."/>
            <person name="Baker R."/>
            <person name="Thomas B.C."/>
            <person name="Morowitz M.J."/>
            <person name="Banfield J.F."/>
        </authorList>
    </citation>
    <scope>NUCLEOTIDE SEQUENCE [LARGE SCALE GENOMIC DNA]</scope>
    <source>
        <strain evidence="7">S2_003_000_R2_4</strain>
    </source>
</reference>
<dbReference type="AlphaFoldDB" id="A0A2W5V0J8"/>
<keyword evidence="2 5" id="KW-0812">Transmembrane</keyword>
<dbReference type="EMBL" id="QFQZ01000065">
    <property type="protein sequence ID" value="PZR32247.1"/>
    <property type="molecule type" value="Genomic_DNA"/>
</dbReference>
<organism evidence="7 8">
    <name type="scientific">Caulobacter segnis</name>
    <dbReference type="NCBI Taxonomy" id="88688"/>
    <lineage>
        <taxon>Bacteria</taxon>
        <taxon>Pseudomonadati</taxon>
        <taxon>Pseudomonadota</taxon>
        <taxon>Alphaproteobacteria</taxon>
        <taxon>Caulobacterales</taxon>
        <taxon>Caulobacteraceae</taxon>
        <taxon>Caulobacter</taxon>
    </lineage>
</organism>
<sequence>MLASRQRVVASPAVAFGDESERGANRRAITGLQRRQAERRLLYGILVALLLISYAAIGKDILHNPVKYAVFISPYDEYYNRLRYLTILIIFGVTLLERRAAASIGRVWHIAPLLGVAIASVAWSSDVVITARSALLLSGLVVGTAMIIDRIGVAAFFRIQLHFLALIMLASAFAAIALPDIGRHSPNDILERGHIGQWRGIFSHKNGLGAYAAIATVQLFLFVRPTGKTQAYWWAARGAAVACLLLAGSATSVTAAVVGFLFYLLLRNRHTSHPFILSILAGLVVVVAGALSAGLADILGLFGRDVTLTGRTQIWATALEMIDQHLWLGLGYGSHVNVMMDYLRTALFSSAVDTHNGYLDVLAAVGLIGFICFLLAVIVSIGKAYSVARRATGQLRDIGLASACTIVMSLTVGMGEVSPFRAVGYGGALFWMSMVLAACAQHQLLRAKPADGGSAA</sequence>
<feature type="transmembrane region" description="Helical" evidence="5">
    <location>
        <begin position="155"/>
        <end position="178"/>
    </location>
</feature>
<keyword evidence="3 5" id="KW-1133">Transmembrane helix</keyword>
<feature type="transmembrane region" description="Helical" evidence="5">
    <location>
        <begin position="398"/>
        <end position="416"/>
    </location>
</feature>
<proteinExistence type="predicted"/>
<comment type="subcellular location">
    <subcellularLocation>
        <location evidence="1">Membrane</location>
        <topology evidence="1">Multi-pass membrane protein</topology>
    </subcellularLocation>
</comment>
<name>A0A2W5V0J8_9CAUL</name>
<protein>
    <recommendedName>
        <fullName evidence="6">O-antigen ligase-related domain-containing protein</fullName>
    </recommendedName>
</protein>
<evidence type="ECO:0000256" key="2">
    <source>
        <dbReference type="ARBA" id="ARBA00022692"/>
    </source>
</evidence>
<dbReference type="PANTHER" id="PTHR37422">
    <property type="entry name" value="TEICHURONIC ACID BIOSYNTHESIS PROTEIN TUAE"/>
    <property type="match status" value="1"/>
</dbReference>
<dbReference type="PANTHER" id="PTHR37422:SF13">
    <property type="entry name" value="LIPOPOLYSACCHARIDE BIOSYNTHESIS PROTEIN PA4999-RELATED"/>
    <property type="match status" value="1"/>
</dbReference>
<evidence type="ECO:0000313" key="8">
    <source>
        <dbReference type="Proteomes" id="UP000249393"/>
    </source>
</evidence>
<evidence type="ECO:0000256" key="3">
    <source>
        <dbReference type="ARBA" id="ARBA00022989"/>
    </source>
</evidence>
<feature type="domain" description="O-antigen ligase-related" evidence="6">
    <location>
        <begin position="240"/>
        <end position="374"/>
    </location>
</feature>
<evidence type="ECO:0000259" key="6">
    <source>
        <dbReference type="Pfam" id="PF04932"/>
    </source>
</evidence>
<dbReference type="InterPro" id="IPR007016">
    <property type="entry name" value="O-antigen_ligase-rel_domated"/>
</dbReference>
<feature type="transmembrane region" description="Helical" evidence="5">
    <location>
        <begin position="78"/>
        <end position="96"/>
    </location>
</feature>
<evidence type="ECO:0000256" key="5">
    <source>
        <dbReference type="SAM" id="Phobius"/>
    </source>
</evidence>